<protein>
    <submittedName>
        <fullName evidence="1">Uncharacterized protein</fullName>
    </submittedName>
</protein>
<evidence type="ECO:0000313" key="2">
    <source>
        <dbReference type="Proteomes" id="UP001631969"/>
    </source>
</evidence>
<dbReference type="Proteomes" id="UP001631969">
    <property type="component" value="Unassembled WGS sequence"/>
</dbReference>
<comment type="caution">
    <text evidence="1">The sequence shown here is derived from an EMBL/GenBank/DDBJ whole genome shotgun (WGS) entry which is preliminary data.</text>
</comment>
<name>A0ACC7P3G2_9BACL</name>
<sequence length="302" mass="34372">MNYFQNRVEGKEGLCNQLMAVFRTLTEAFHSGGRNEPSCILLADGQTRRSVDSEQEPYFLPLPIDAFIDVPQLEKVLATKHVSLRRVQDLQAEQVQPVLCSRFAIRSMTQEESRDTGVWIATSFPFAAKPLKLAQWIIDKMSFYPAWSALQLRIEGDMLHFPEVSSIGLDAYAIQQVDLASECMARIPGLKAVYVATGAQGDKFKTVSNELTKHFPQLEVKNKAAMLRLSPELWQEFEDLSLEEQALVDWLVCVGAPYFLGPHVTSFSYLAGYIRHYRGFEPEATQLWPAYQNAWESWFPRV</sequence>
<accession>A0ACC7P3G2</accession>
<reference evidence="1" key="1">
    <citation type="submission" date="2024-12" db="EMBL/GenBank/DDBJ databases">
        <authorList>
            <person name="Wu N."/>
        </authorList>
    </citation>
    <scope>NUCLEOTIDE SEQUENCE</scope>
    <source>
        <strain evidence="1">P15</strain>
    </source>
</reference>
<organism evidence="1 2">
    <name type="scientific">Paenibacillus mesotrionivorans</name>
    <dbReference type="NCBI Taxonomy" id="3160968"/>
    <lineage>
        <taxon>Bacteria</taxon>
        <taxon>Bacillati</taxon>
        <taxon>Bacillota</taxon>
        <taxon>Bacilli</taxon>
        <taxon>Bacillales</taxon>
        <taxon>Paenibacillaceae</taxon>
        <taxon>Paenibacillus</taxon>
    </lineage>
</organism>
<proteinExistence type="predicted"/>
<gene>
    <name evidence="1" type="ORF">ACI1P1_24735</name>
</gene>
<keyword evidence="2" id="KW-1185">Reference proteome</keyword>
<evidence type="ECO:0000313" key="1">
    <source>
        <dbReference type="EMBL" id="MFM9331508.1"/>
    </source>
</evidence>
<dbReference type="EMBL" id="JBJURJ010000019">
    <property type="protein sequence ID" value="MFM9331508.1"/>
    <property type="molecule type" value="Genomic_DNA"/>
</dbReference>